<dbReference type="EC" id="6.1.1.7" evidence="13"/>
<comment type="subcellular location">
    <subcellularLocation>
        <location evidence="13">Cytoplasm</location>
    </subcellularLocation>
</comment>
<dbReference type="CDD" id="cd00673">
    <property type="entry name" value="AlaRS_core"/>
    <property type="match status" value="1"/>
</dbReference>
<organism evidence="16 17">
    <name type="scientific">Holtiella tumoricola</name>
    <dbReference type="NCBI Taxonomy" id="3018743"/>
    <lineage>
        <taxon>Bacteria</taxon>
        <taxon>Bacillati</taxon>
        <taxon>Bacillota</taxon>
        <taxon>Clostridia</taxon>
        <taxon>Lachnospirales</taxon>
        <taxon>Cellulosilyticaceae</taxon>
        <taxon>Holtiella</taxon>
    </lineage>
</organism>
<dbReference type="Gene3D" id="3.30.930.10">
    <property type="entry name" value="Bira Bifunctional Protein, Domain 2"/>
    <property type="match status" value="1"/>
</dbReference>
<comment type="cofactor">
    <cofactor evidence="13">
        <name>Zn(2+)</name>
        <dbReference type="ChEBI" id="CHEBI:29105"/>
    </cofactor>
    <text evidence="13">Binds 1 zinc ion per subunit.</text>
</comment>
<dbReference type="GO" id="GO:0005829">
    <property type="term" value="C:cytosol"/>
    <property type="evidence" value="ECO:0007669"/>
    <property type="project" value="TreeGrafter"/>
</dbReference>
<keyword evidence="2 13" id="KW-0820">tRNA-binding</keyword>
<reference evidence="16" key="1">
    <citation type="journal article" date="2023" name="Int. J. Syst. Evol. Microbiol.">
        <title>&lt;i&gt;Holtiella tumoricola&lt;/i&gt; gen. nov. sp. nov., isolated from a human clinical sample.</title>
        <authorList>
            <person name="Allen-Vercoe E."/>
            <person name="Daigneault M.C."/>
            <person name="Vancuren S.J."/>
            <person name="Cochrane K."/>
            <person name="O'Neal L.L."/>
            <person name="Sankaranarayanan K."/>
            <person name="Lawson P.A."/>
        </authorList>
    </citation>
    <scope>NUCLEOTIDE SEQUENCE</scope>
    <source>
        <strain evidence="16">CC70A</strain>
    </source>
</reference>
<dbReference type="Pfam" id="PF02272">
    <property type="entry name" value="DHHA1"/>
    <property type="match status" value="1"/>
</dbReference>
<dbReference type="Pfam" id="PF01411">
    <property type="entry name" value="tRNA-synt_2c"/>
    <property type="match status" value="1"/>
</dbReference>
<evidence type="ECO:0000256" key="12">
    <source>
        <dbReference type="ARBA" id="ARBA00048300"/>
    </source>
</evidence>
<evidence type="ECO:0000256" key="3">
    <source>
        <dbReference type="ARBA" id="ARBA00022598"/>
    </source>
</evidence>
<protein>
    <recommendedName>
        <fullName evidence="13">Alanine--tRNA ligase</fullName>
        <ecNumber evidence="13">6.1.1.7</ecNumber>
    </recommendedName>
    <alternativeName>
        <fullName evidence="13">Alanyl-tRNA synthetase</fullName>
        <shortName evidence="13">AlaRS</shortName>
    </alternativeName>
</protein>
<keyword evidence="17" id="KW-1185">Reference proteome</keyword>
<dbReference type="RefSeq" id="WP_271013457.1">
    <property type="nucleotide sequence ID" value="NZ_JAQIFT010000068.1"/>
</dbReference>
<evidence type="ECO:0000256" key="2">
    <source>
        <dbReference type="ARBA" id="ARBA00022555"/>
    </source>
</evidence>
<evidence type="ECO:0000256" key="7">
    <source>
        <dbReference type="ARBA" id="ARBA00022840"/>
    </source>
</evidence>
<evidence type="ECO:0000256" key="5">
    <source>
        <dbReference type="ARBA" id="ARBA00022741"/>
    </source>
</evidence>
<keyword evidence="5 13" id="KW-0547">Nucleotide-binding</keyword>
<dbReference type="Pfam" id="PF07973">
    <property type="entry name" value="tRNA_SAD"/>
    <property type="match status" value="1"/>
</dbReference>
<evidence type="ECO:0000256" key="8">
    <source>
        <dbReference type="ARBA" id="ARBA00022884"/>
    </source>
</evidence>
<dbReference type="SUPFAM" id="SSF55186">
    <property type="entry name" value="ThrRS/AlaRS common domain"/>
    <property type="match status" value="1"/>
</dbReference>
<dbReference type="InterPro" id="IPR018164">
    <property type="entry name" value="Ala-tRNA-synth_IIc_N"/>
</dbReference>
<dbReference type="Gene3D" id="6.10.250.550">
    <property type="match status" value="1"/>
</dbReference>
<dbReference type="Proteomes" id="UP001169242">
    <property type="component" value="Unassembled WGS sequence"/>
</dbReference>
<feature type="binding site" evidence="13">
    <location>
        <position position="571"/>
    </location>
    <ligand>
        <name>Zn(2+)</name>
        <dbReference type="ChEBI" id="CHEBI:29105"/>
    </ligand>
</feature>
<feature type="binding site" evidence="13">
    <location>
        <position position="673"/>
    </location>
    <ligand>
        <name>Zn(2+)</name>
        <dbReference type="ChEBI" id="CHEBI:29105"/>
    </ligand>
</feature>
<name>A0AA42DRC4_9FIRM</name>
<dbReference type="SUPFAM" id="SSF55681">
    <property type="entry name" value="Class II aaRS and biotin synthetases"/>
    <property type="match status" value="1"/>
</dbReference>
<comment type="similarity">
    <text evidence="1 13">Belongs to the class-II aminoacyl-tRNA synthetase family.</text>
</comment>
<dbReference type="GO" id="GO:0005524">
    <property type="term" value="F:ATP binding"/>
    <property type="evidence" value="ECO:0007669"/>
    <property type="project" value="UniProtKB-UniRule"/>
</dbReference>
<dbReference type="GO" id="GO:0008270">
    <property type="term" value="F:zinc ion binding"/>
    <property type="evidence" value="ECO:0007669"/>
    <property type="project" value="UniProtKB-UniRule"/>
</dbReference>
<dbReference type="GO" id="GO:0000049">
    <property type="term" value="F:tRNA binding"/>
    <property type="evidence" value="ECO:0007669"/>
    <property type="project" value="UniProtKB-KW"/>
</dbReference>
<feature type="domain" description="Alanyl-transfer RNA synthetases family profile" evidence="15">
    <location>
        <begin position="4"/>
        <end position="712"/>
    </location>
</feature>
<evidence type="ECO:0000313" key="17">
    <source>
        <dbReference type="Proteomes" id="UP001169242"/>
    </source>
</evidence>
<dbReference type="SUPFAM" id="SSF101353">
    <property type="entry name" value="Putative anticodon-binding domain of alanyl-tRNA synthetase (AlaRS)"/>
    <property type="match status" value="1"/>
</dbReference>
<evidence type="ECO:0000256" key="14">
    <source>
        <dbReference type="SAM" id="Coils"/>
    </source>
</evidence>
<dbReference type="GO" id="GO:0140096">
    <property type="term" value="F:catalytic activity, acting on a protein"/>
    <property type="evidence" value="ECO:0007669"/>
    <property type="project" value="UniProtKB-ARBA"/>
</dbReference>
<comment type="function">
    <text evidence="11 13">Catalyzes the attachment of alanine to tRNA(Ala) in a two-step reaction: alanine is first activated by ATP to form Ala-AMP and then transferred to the acceptor end of tRNA(Ala). Also edits incorrectly charged Ser-tRNA(Ala) and Gly-tRNA(Ala) via its editing domain.</text>
</comment>
<feature type="coiled-coil region" evidence="14">
    <location>
        <begin position="713"/>
        <end position="767"/>
    </location>
</feature>
<dbReference type="InterPro" id="IPR002318">
    <property type="entry name" value="Ala-tRNA-lgiase_IIc"/>
</dbReference>
<proteinExistence type="inferred from homology"/>
<keyword evidence="7 13" id="KW-0067">ATP-binding</keyword>
<evidence type="ECO:0000256" key="1">
    <source>
        <dbReference type="ARBA" id="ARBA00008226"/>
    </source>
</evidence>
<dbReference type="PANTHER" id="PTHR11777">
    <property type="entry name" value="ALANYL-TRNA SYNTHETASE"/>
    <property type="match status" value="1"/>
</dbReference>
<dbReference type="SUPFAM" id="SSF50447">
    <property type="entry name" value="Translation proteins"/>
    <property type="match status" value="1"/>
</dbReference>
<dbReference type="GO" id="GO:0004813">
    <property type="term" value="F:alanine-tRNA ligase activity"/>
    <property type="evidence" value="ECO:0007669"/>
    <property type="project" value="UniProtKB-UniRule"/>
</dbReference>
<accession>A0AA42DRC4</accession>
<keyword evidence="6 13" id="KW-0862">Zinc</keyword>
<dbReference type="InterPro" id="IPR018162">
    <property type="entry name" value="Ala-tRNA-ligase_IIc_anticod-bd"/>
</dbReference>
<dbReference type="Gene3D" id="3.30.980.10">
    <property type="entry name" value="Threonyl-trna Synthetase, Chain A, domain 2"/>
    <property type="match status" value="1"/>
</dbReference>
<dbReference type="InterPro" id="IPR009000">
    <property type="entry name" value="Transl_B-barrel_sf"/>
</dbReference>
<dbReference type="EMBL" id="JAQIFT010000068">
    <property type="protein sequence ID" value="MDA3733701.1"/>
    <property type="molecule type" value="Genomic_DNA"/>
</dbReference>
<dbReference type="InterPro" id="IPR045864">
    <property type="entry name" value="aa-tRNA-synth_II/BPL/LPL"/>
</dbReference>
<dbReference type="GO" id="GO:0002161">
    <property type="term" value="F:aminoacyl-tRNA deacylase activity"/>
    <property type="evidence" value="ECO:0007669"/>
    <property type="project" value="TreeGrafter"/>
</dbReference>
<dbReference type="PRINTS" id="PR00980">
    <property type="entry name" value="TRNASYNTHALA"/>
</dbReference>
<keyword evidence="9 13" id="KW-0648">Protein biosynthesis</keyword>
<dbReference type="InterPro" id="IPR050058">
    <property type="entry name" value="Ala-tRNA_ligase"/>
</dbReference>
<dbReference type="InterPro" id="IPR012947">
    <property type="entry name" value="tRNA_SAD"/>
</dbReference>
<dbReference type="Gene3D" id="2.40.30.130">
    <property type="match status" value="1"/>
</dbReference>
<evidence type="ECO:0000256" key="13">
    <source>
        <dbReference type="HAMAP-Rule" id="MF_00036"/>
    </source>
</evidence>
<evidence type="ECO:0000313" key="16">
    <source>
        <dbReference type="EMBL" id="MDA3733701.1"/>
    </source>
</evidence>
<dbReference type="FunFam" id="3.30.930.10:FF:000004">
    <property type="entry name" value="Alanine--tRNA ligase"/>
    <property type="match status" value="1"/>
</dbReference>
<evidence type="ECO:0000256" key="4">
    <source>
        <dbReference type="ARBA" id="ARBA00022723"/>
    </source>
</evidence>
<evidence type="ECO:0000256" key="11">
    <source>
        <dbReference type="ARBA" id="ARBA00024779"/>
    </source>
</evidence>
<keyword evidence="4 13" id="KW-0479">Metal-binding</keyword>
<dbReference type="Gene3D" id="3.30.54.20">
    <property type="match status" value="1"/>
</dbReference>
<comment type="catalytic activity">
    <reaction evidence="12 13">
        <text>tRNA(Ala) + L-alanine + ATP = L-alanyl-tRNA(Ala) + AMP + diphosphate</text>
        <dbReference type="Rhea" id="RHEA:12540"/>
        <dbReference type="Rhea" id="RHEA-COMP:9657"/>
        <dbReference type="Rhea" id="RHEA-COMP:9923"/>
        <dbReference type="ChEBI" id="CHEBI:30616"/>
        <dbReference type="ChEBI" id="CHEBI:33019"/>
        <dbReference type="ChEBI" id="CHEBI:57972"/>
        <dbReference type="ChEBI" id="CHEBI:78442"/>
        <dbReference type="ChEBI" id="CHEBI:78497"/>
        <dbReference type="ChEBI" id="CHEBI:456215"/>
        <dbReference type="EC" id="6.1.1.7"/>
    </reaction>
</comment>
<keyword evidence="13" id="KW-0963">Cytoplasm</keyword>
<keyword evidence="3 13" id="KW-0436">Ligase</keyword>
<gene>
    <name evidence="13 16" type="primary">alaS</name>
    <name evidence="16" type="ORF">PBV87_19710</name>
</gene>
<dbReference type="FunFam" id="3.10.310.40:FF:000001">
    <property type="entry name" value="Alanine--tRNA ligase"/>
    <property type="match status" value="1"/>
</dbReference>
<dbReference type="InterPro" id="IPR003156">
    <property type="entry name" value="DHHA1_dom"/>
</dbReference>
<evidence type="ECO:0000256" key="6">
    <source>
        <dbReference type="ARBA" id="ARBA00022833"/>
    </source>
</evidence>
<feature type="binding site" evidence="13">
    <location>
        <position position="567"/>
    </location>
    <ligand>
        <name>Zn(2+)</name>
        <dbReference type="ChEBI" id="CHEBI:29105"/>
    </ligand>
</feature>
<feature type="binding site" evidence="13">
    <location>
        <position position="669"/>
    </location>
    <ligand>
        <name>Zn(2+)</name>
        <dbReference type="ChEBI" id="CHEBI:29105"/>
    </ligand>
</feature>
<keyword evidence="14" id="KW-0175">Coiled coil</keyword>
<dbReference type="AlphaFoldDB" id="A0AA42DRC4"/>
<dbReference type="HAMAP" id="MF_00036_B">
    <property type="entry name" value="Ala_tRNA_synth_B"/>
    <property type="match status" value="1"/>
</dbReference>
<dbReference type="PANTHER" id="PTHR11777:SF9">
    <property type="entry name" value="ALANINE--TRNA LIGASE, CYTOPLASMIC"/>
    <property type="match status" value="1"/>
</dbReference>
<evidence type="ECO:0000256" key="10">
    <source>
        <dbReference type="ARBA" id="ARBA00023146"/>
    </source>
</evidence>
<evidence type="ECO:0000256" key="9">
    <source>
        <dbReference type="ARBA" id="ARBA00022917"/>
    </source>
</evidence>
<dbReference type="NCBIfam" id="TIGR00344">
    <property type="entry name" value="alaS"/>
    <property type="match status" value="1"/>
</dbReference>
<evidence type="ECO:0000259" key="15">
    <source>
        <dbReference type="PROSITE" id="PS50860"/>
    </source>
</evidence>
<keyword evidence="10 13" id="KW-0030">Aminoacyl-tRNA synthetase</keyword>
<dbReference type="PROSITE" id="PS50860">
    <property type="entry name" value="AA_TRNA_LIGASE_II_ALA"/>
    <property type="match status" value="1"/>
</dbReference>
<dbReference type="FunFam" id="3.30.54.20:FF:000001">
    <property type="entry name" value="Alanine--tRNA ligase"/>
    <property type="match status" value="1"/>
</dbReference>
<dbReference type="SMART" id="SM00863">
    <property type="entry name" value="tRNA_SAD"/>
    <property type="match status" value="1"/>
</dbReference>
<dbReference type="GO" id="GO:0006419">
    <property type="term" value="P:alanyl-tRNA aminoacylation"/>
    <property type="evidence" value="ECO:0007669"/>
    <property type="project" value="UniProtKB-UniRule"/>
</dbReference>
<dbReference type="FunFam" id="3.30.980.10:FF:000004">
    <property type="entry name" value="Alanine--tRNA ligase, cytoplasmic"/>
    <property type="match status" value="1"/>
</dbReference>
<dbReference type="Gene3D" id="3.10.310.40">
    <property type="match status" value="1"/>
</dbReference>
<comment type="domain">
    <text evidence="13">Consists of three domains; the N-terminal catalytic domain, the editing domain and the C-terminal C-Ala domain. The editing domain removes incorrectly charged amino acids, while the C-Ala domain, along with tRNA(Ala), serves as a bridge to cooperatively bring together the editing and aminoacylation centers thus stimulating deacylation of misacylated tRNAs.</text>
</comment>
<dbReference type="InterPro" id="IPR018163">
    <property type="entry name" value="Thr/Ala-tRNA-synth_IIc_edit"/>
</dbReference>
<keyword evidence="8 13" id="KW-0694">RNA-binding</keyword>
<sequence>MKQFSLNELREMYLSFFESKGHLRKKSFPVVPQNDNSLLLINAGMAPLKPYFTGQEVPPSKRMTTCQKCIRTGDIENIGKTARHLTCFEMLGNFSFGDYFKEEAISWAWEFVTKVLELPEDRLFVSVYEEDQPTAKIWHDKMGVPEDHIVFMGKEDNFWEVGVTGPCGPCSEIYFDRGPEYGCDSPTCSVGCDCDRYMEFWNLVFTQFDRQEDGTYLPLPNPNIDTGMGLERLAAMMQGVSSVFDVDTFKAIRNHVCALANVKYGESDKTDMSIRVITDHIRSATFMASDGVLPSNEGRGYVMRRLIRRAVRHGKLLGIEGLFLKELVKTVVDNSKHEYTELEDKFDYIVKLLTVEEENFNKTIEQGLSILNGYIEELEAKGEKVLGGEASFKLYDTYGFPIDLTSEILEEKGLGIDEEGFKAEMEAQRKRAREARGETNYSGRDKNVYDELPNTLTTEFVGYKELEVESTIDALTTDEAIVSEATEGMAVNIISKVTPFYAESGGQMGDSGTITTANGTVEVTNTTKVVGGKFAHHGKVVAGTVKQGETATFKVNSTLRLDSARNHSATHLLQKALREVVGGHVEQAGSNVTNERLRFDYTHFEALTAEQIERVEAIVNEKVLEALDITTMETSIDEARKLGAMALFGEKYGEVVRVVDMGRYSIELCGGTHLVNTAQIGTFKIVSETGVASGVRRIEAVTGRGAIHYYQAIEKELNEVAKLTKTKKDAVAKKVEHILAESKEIQRENERIKAEMAKAEAENILDEIGEVAGFKVLVAELPAMDMNGLRNMGDTFKDKLGEGVVVLASCMDEKVSLVGMATNGAVNAGIHCGNIIKTSVAVVGGGGGGRPNMAQAGGKDVTKVKEALETAKEIINQQLNK</sequence>
<comment type="caution">
    <text evidence="16">The sequence shown here is derived from an EMBL/GenBank/DDBJ whole genome shotgun (WGS) entry which is preliminary data.</text>
</comment>
<dbReference type="InterPro" id="IPR018165">
    <property type="entry name" value="Ala-tRNA-synth_IIc_core"/>
</dbReference>
<dbReference type="GO" id="GO:0016740">
    <property type="term" value="F:transferase activity"/>
    <property type="evidence" value="ECO:0007669"/>
    <property type="project" value="UniProtKB-ARBA"/>
</dbReference>
<dbReference type="InterPro" id="IPR023033">
    <property type="entry name" value="Ala_tRNA_ligase_euk/bac"/>
</dbReference>